<evidence type="ECO:0000313" key="2">
    <source>
        <dbReference type="EMBL" id="MDT0331489.1"/>
    </source>
</evidence>
<dbReference type="RefSeq" id="WP_311513980.1">
    <property type="nucleotide sequence ID" value="NZ_JAVREP010000023.1"/>
</dbReference>
<dbReference type="EMBL" id="JAVREP010000023">
    <property type="protein sequence ID" value="MDT0331489.1"/>
    <property type="molecule type" value="Genomic_DNA"/>
</dbReference>
<sequence length="99" mass="10639">MRHDRAWRLHRESLPVVLGPVQAGRLLGLGRTTVYRLLREGGFPVPARRAGRSWVIPTAGVLAYLGLEPPATSTTTTGGCGCGARVNTEEKARTVDDST</sequence>
<feature type="domain" description="Helix-turn-helix" evidence="1">
    <location>
        <begin position="21"/>
        <end position="65"/>
    </location>
</feature>
<accession>A0ABU2MFK9</accession>
<evidence type="ECO:0000259" key="1">
    <source>
        <dbReference type="Pfam" id="PF12728"/>
    </source>
</evidence>
<protein>
    <submittedName>
        <fullName evidence="2">Helix-turn-helix domain-containing protein</fullName>
    </submittedName>
</protein>
<gene>
    <name evidence="2" type="ORF">RM479_24020</name>
</gene>
<evidence type="ECO:0000313" key="3">
    <source>
        <dbReference type="Proteomes" id="UP001183390"/>
    </source>
</evidence>
<reference evidence="3" key="1">
    <citation type="submission" date="2023-07" db="EMBL/GenBank/DDBJ databases">
        <title>30 novel species of actinomycetes from the DSMZ collection.</title>
        <authorList>
            <person name="Nouioui I."/>
        </authorList>
    </citation>
    <scope>NUCLEOTIDE SEQUENCE [LARGE SCALE GENOMIC DNA]</scope>
    <source>
        <strain evidence="3">DSM 44743</strain>
    </source>
</reference>
<dbReference type="InterPro" id="IPR041657">
    <property type="entry name" value="HTH_17"/>
</dbReference>
<dbReference type="Pfam" id="PF12728">
    <property type="entry name" value="HTH_17"/>
    <property type="match status" value="1"/>
</dbReference>
<organism evidence="2 3">
    <name type="scientific">Nocardiopsis lambiniae</name>
    <dbReference type="NCBI Taxonomy" id="3075539"/>
    <lineage>
        <taxon>Bacteria</taxon>
        <taxon>Bacillati</taxon>
        <taxon>Actinomycetota</taxon>
        <taxon>Actinomycetes</taxon>
        <taxon>Streptosporangiales</taxon>
        <taxon>Nocardiopsidaceae</taxon>
        <taxon>Nocardiopsis</taxon>
    </lineage>
</organism>
<keyword evidence="3" id="KW-1185">Reference proteome</keyword>
<proteinExistence type="predicted"/>
<comment type="caution">
    <text evidence="2">The sequence shown here is derived from an EMBL/GenBank/DDBJ whole genome shotgun (WGS) entry which is preliminary data.</text>
</comment>
<dbReference type="Proteomes" id="UP001183390">
    <property type="component" value="Unassembled WGS sequence"/>
</dbReference>
<name>A0ABU2MFK9_9ACTN</name>